<dbReference type="EMBL" id="JACEFO010002303">
    <property type="protein sequence ID" value="KAF8666988.1"/>
    <property type="molecule type" value="Genomic_DNA"/>
</dbReference>
<evidence type="ECO:0000256" key="6">
    <source>
        <dbReference type="SAM" id="MobiDB-lite"/>
    </source>
</evidence>
<keyword evidence="9" id="KW-1185">Reference proteome</keyword>
<feature type="compositionally biased region" description="Polar residues" evidence="6">
    <location>
        <begin position="261"/>
        <end position="274"/>
    </location>
</feature>
<dbReference type="Proteomes" id="UP000636709">
    <property type="component" value="Unassembled WGS sequence"/>
</dbReference>
<gene>
    <name evidence="8" type="ORF">HU200_053156</name>
</gene>
<evidence type="ECO:0000256" key="4">
    <source>
        <dbReference type="ARBA" id="ARBA00023163"/>
    </source>
</evidence>
<evidence type="ECO:0000256" key="2">
    <source>
        <dbReference type="ARBA" id="ARBA00023015"/>
    </source>
</evidence>
<dbReference type="CDD" id="cd10017">
    <property type="entry name" value="B3_DNA"/>
    <property type="match status" value="1"/>
</dbReference>
<proteinExistence type="predicted"/>
<evidence type="ECO:0000256" key="1">
    <source>
        <dbReference type="ARBA" id="ARBA00004123"/>
    </source>
</evidence>
<evidence type="ECO:0000313" key="9">
    <source>
        <dbReference type="Proteomes" id="UP000636709"/>
    </source>
</evidence>
<dbReference type="AlphaFoldDB" id="A0A835AHJ9"/>
<comment type="caution">
    <text evidence="8">The sequence shown here is derived from an EMBL/GenBank/DDBJ whole genome shotgun (WGS) entry which is preliminary data.</text>
</comment>
<dbReference type="InterPro" id="IPR003340">
    <property type="entry name" value="B3_DNA-bd"/>
</dbReference>
<accession>A0A835AHJ9</accession>
<dbReference type="InterPro" id="IPR015300">
    <property type="entry name" value="DNA-bd_pseudobarrel_sf"/>
</dbReference>
<sequence length="507" mass="55290">MTIGPLGAAEPTKKCKNKIKAIAASSPGGPVEARNQENGGNSERPGGPRQEPKMTAEATLELPLPPRPPEKPKRRRDATSEIFWVSKKLRSSVTAAREGGNVIAGVNRAAAAAEVTSSAIAEQSAVSMDGGERICKKFRRSPGGSMGGGGEPICKKAHLSPRGSMDGGERICKNSRRSPGGSISRAVDKIEDAKLRPCVLAAPIHGLDWIRQDAEAAVLDIASPSRRAKKPMKIDHHKIVEKASWQIKRIYSAPASAVGEGSSNSSIDQETTRVLSDPCPRTPESARRRRHHKTSKHSDGNATRQPSMSLSPELQRMGITNVTPIVSKILTNTDCNSNAHRLLLPRLSMLNSPLMSMLTQEEHEAVGEKKGKSLEVLDRHGRSYQMDLKFLKSDKEYRLIGEWPKLVEQNGMRKGDLVHLGAFRFGERLLLTLLHHATEVQTCEETEVAEGTEEWVPNKIEAAAVGGAREEQTSADFEEEKWTHEEMEAAEGLLALSRFSDAHCSES</sequence>
<name>A0A835AHJ9_9POAL</name>
<keyword evidence="2" id="KW-0805">Transcription regulation</keyword>
<keyword evidence="4" id="KW-0804">Transcription</keyword>
<evidence type="ECO:0000256" key="5">
    <source>
        <dbReference type="ARBA" id="ARBA00023242"/>
    </source>
</evidence>
<feature type="compositionally biased region" description="Polar residues" evidence="6">
    <location>
        <begin position="300"/>
        <end position="315"/>
    </location>
</feature>
<feature type="region of interest" description="Disordered" evidence="6">
    <location>
        <begin position="160"/>
        <end position="183"/>
    </location>
</feature>
<organism evidence="8 9">
    <name type="scientific">Digitaria exilis</name>
    <dbReference type="NCBI Taxonomy" id="1010633"/>
    <lineage>
        <taxon>Eukaryota</taxon>
        <taxon>Viridiplantae</taxon>
        <taxon>Streptophyta</taxon>
        <taxon>Embryophyta</taxon>
        <taxon>Tracheophyta</taxon>
        <taxon>Spermatophyta</taxon>
        <taxon>Magnoliopsida</taxon>
        <taxon>Liliopsida</taxon>
        <taxon>Poales</taxon>
        <taxon>Poaceae</taxon>
        <taxon>PACMAD clade</taxon>
        <taxon>Panicoideae</taxon>
        <taxon>Panicodae</taxon>
        <taxon>Paniceae</taxon>
        <taxon>Anthephorinae</taxon>
        <taxon>Digitaria</taxon>
    </lineage>
</organism>
<feature type="region of interest" description="Disordered" evidence="6">
    <location>
        <begin position="1"/>
        <end position="79"/>
    </location>
</feature>
<protein>
    <recommendedName>
        <fullName evidence="7">TF-B3 domain-containing protein</fullName>
    </recommendedName>
</protein>
<dbReference type="GO" id="GO:0003677">
    <property type="term" value="F:DNA binding"/>
    <property type="evidence" value="ECO:0007669"/>
    <property type="project" value="UniProtKB-KW"/>
</dbReference>
<reference evidence="8" key="1">
    <citation type="submission" date="2020-07" db="EMBL/GenBank/DDBJ databases">
        <title>Genome sequence and genetic diversity analysis of an under-domesticated orphan crop, white fonio (Digitaria exilis).</title>
        <authorList>
            <person name="Bennetzen J.L."/>
            <person name="Chen S."/>
            <person name="Ma X."/>
            <person name="Wang X."/>
            <person name="Yssel A.E.J."/>
            <person name="Chaluvadi S.R."/>
            <person name="Johnson M."/>
            <person name="Gangashetty P."/>
            <person name="Hamidou F."/>
            <person name="Sanogo M.D."/>
            <person name="Zwaenepoel A."/>
            <person name="Wallace J."/>
            <person name="Van De Peer Y."/>
            <person name="Van Deynze A."/>
        </authorList>
    </citation>
    <scope>NUCLEOTIDE SEQUENCE</scope>
    <source>
        <tissue evidence="8">Leaves</tissue>
    </source>
</reference>
<evidence type="ECO:0000259" key="7">
    <source>
        <dbReference type="PROSITE" id="PS50863"/>
    </source>
</evidence>
<keyword evidence="3" id="KW-0238">DNA-binding</keyword>
<evidence type="ECO:0000313" key="8">
    <source>
        <dbReference type="EMBL" id="KAF8666988.1"/>
    </source>
</evidence>
<dbReference type="SUPFAM" id="SSF101936">
    <property type="entry name" value="DNA-binding pseudobarrel domain"/>
    <property type="match status" value="1"/>
</dbReference>
<feature type="domain" description="TF-B3" evidence="7">
    <location>
        <begin position="327"/>
        <end position="437"/>
    </location>
</feature>
<dbReference type="GO" id="GO:0005634">
    <property type="term" value="C:nucleus"/>
    <property type="evidence" value="ECO:0007669"/>
    <property type="project" value="UniProtKB-SubCell"/>
</dbReference>
<keyword evidence="5" id="KW-0539">Nucleus</keyword>
<comment type="subcellular location">
    <subcellularLocation>
        <location evidence="1">Nucleus</location>
    </subcellularLocation>
</comment>
<dbReference type="Gramene" id="Dexi3A01G0007000.1">
    <property type="protein sequence ID" value="Dexi3A01G0007000.1:cds"/>
    <property type="gene ID" value="Dexi3A01G0007000"/>
</dbReference>
<evidence type="ECO:0000256" key="3">
    <source>
        <dbReference type="ARBA" id="ARBA00023125"/>
    </source>
</evidence>
<dbReference type="Gene3D" id="2.40.330.10">
    <property type="entry name" value="DNA-binding pseudobarrel domain"/>
    <property type="match status" value="1"/>
</dbReference>
<dbReference type="OrthoDB" id="685482at2759"/>
<dbReference type="PANTHER" id="PTHR34397:SF14">
    <property type="entry name" value="OS05G0233000 PROTEIN"/>
    <property type="match status" value="1"/>
</dbReference>
<dbReference type="PANTHER" id="PTHR34397">
    <property type="entry name" value="OS05G0237600 PROTEIN"/>
    <property type="match status" value="1"/>
</dbReference>
<dbReference type="PROSITE" id="PS50863">
    <property type="entry name" value="B3"/>
    <property type="match status" value="1"/>
</dbReference>
<feature type="region of interest" description="Disordered" evidence="6">
    <location>
        <begin position="256"/>
        <end position="315"/>
    </location>
</feature>